<dbReference type="Proteomes" id="UP000324222">
    <property type="component" value="Unassembled WGS sequence"/>
</dbReference>
<dbReference type="EMBL" id="VSRR010141126">
    <property type="protein sequence ID" value="MPD04451.1"/>
    <property type="molecule type" value="Genomic_DNA"/>
</dbReference>
<accession>A0A5B7K5Z3</accession>
<name>A0A5B7K5Z3_PORTR</name>
<comment type="caution">
    <text evidence="1">The sequence shown here is derived from an EMBL/GenBank/DDBJ whole genome shotgun (WGS) entry which is preliminary data.</text>
</comment>
<gene>
    <name evidence="1" type="ORF">E2C01_100142</name>
</gene>
<dbReference type="AlphaFoldDB" id="A0A5B7K5Z3"/>
<evidence type="ECO:0000313" key="1">
    <source>
        <dbReference type="EMBL" id="MPD04451.1"/>
    </source>
</evidence>
<reference evidence="1 2" key="1">
    <citation type="submission" date="2019-05" db="EMBL/GenBank/DDBJ databases">
        <title>Another draft genome of Portunus trituberculatus and its Hox gene families provides insights of decapod evolution.</title>
        <authorList>
            <person name="Jeong J.-H."/>
            <person name="Song I."/>
            <person name="Kim S."/>
            <person name="Choi T."/>
            <person name="Kim D."/>
            <person name="Ryu S."/>
            <person name="Kim W."/>
        </authorList>
    </citation>
    <scope>NUCLEOTIDE SEQUENCE [LARGE SCALE GENOMIC DNA]</scope>
    <source>
        <tissue evidence="1">Muscle</tissue>
    </source>
</reference>
<protein>
    <submittedName>
        <fullName evidence="1">Uncharacterized protein</fullName>
    </submittedName>
</protein>
<proteinExistence type="predicted"/>
<organism evidence="1 2">
    <name type="scientific">Portunus trituberculatus</name>
    <name type="common">Swimming crab</name>
    <name type="synonym">Neptunus trituberculatus</name>
    <dbReference type="NCBI Taxonomy" id="210409"/>
    <lineage>
        <taxon>Eukaryota</taxon>
        <taxon>Metazoa</taxon>
        <taxon>Ecdysozoa</taxon>
        <taxon>Arthropoda</taxon>
        <taxon>Crustacea</taxon>
        <taxon>Multicrustacea</taxon>
        <taxon>Malacostraca</taxon>
        <taxon>Eumalacostraca</taxon>
        <taxon>Eucarida</taxon>
        <taxon>Decapoda</taxon>
        <taxon>Pleocyemata</taxon>
        <taxon>Brachyura</taxon>
        <taxon>Eubrachyura</taxon>
        <taxon>Portunoidea</taxon>
        <taxon>Portunidae</taxon>
        <taxon>Portuninae</taxon>
        <taxon>Portunus</taxon>
    </lineage>
</organism>
<keyword evidence="2" id="KW-1185">Reference proteome</keyword>
<evidence type="ECO:0000313" key="2">
    <source>
        <dbReference type="Proteomes" id="UP000324222"/>
    </source>
</evidence>
<sequence length="82" mass="8840">MYGLSGKVAEGVSMIECLSVSHPLEHLFLHDSRAEVQSDNGALDTKVLSSTRGDQRALFITGDSPASLRGSGNSWNVNIHDR</sequence>